<feature type="transmembrane region" description="Helical" evidence="5">
    <location>
        <begin position="92"/>
        <end position="110"/>
    </location>
</feature>
<evidence type="ECO:0000259" key="6">
    <source>
        <dbReference type="Pfam" id="PF04932"/>
    </source>
</evidence>
<dbReference type="InterPro" id="IPR007016">
    <property type="entry name" value="O-antigen_ligase-rel_domated"/>
</dbReference>
<sequence length="532" mass="59841">MNKVTCSYTSLIEPIIVNTSSNHGHAISGRRTFVTQWISITLLWALVLWRLRQPELYYPLFKDKAVLFYTLFIAWTVLAGVCWSVAKALSIFNSGTFLGGLLTYFIGYTASDKTSRYSYKALLGLGFLLVLYTFYQGFILNTGRPSGMLGNWNTHAALLAMILLPGIITYTLQSSASKLQLGFWSIMCLLFAFAMGLTLSRGAILIFATAVACIIILGWRQKLSIKYGLIFLSAFNDGDTCLMVYSSVTLSCNAWAATEASSLVALGSGRHLLWLPAWEMYLDRPYLGWGLGTFHLLHAQYKPPLSTEAGFFAHNDYLQILLELGPLGLIIFLCFIFIICRRLVNLTLKYTPDFSAYKIEAFALLATCVGILVHTFFTFHLYQLTIQIIWGYYLGRAARNITVSADAAVEPVPQKLAGKAIWFYRGFCTVVIILVVTFGLSFYFTYKAANTKDQQQALEYHRISGIFFPMVERYEVFSAQDLYLELQQLNPDKDKLERQKIANLALNRIAVAIQKMPANAEVYHTKAEMGKS</sequence>
<dbReference type="PANTHER" id="PTHR37422">
    <property type="entry name" value="TEICHURONIC ACID BIOSYNTHESIS PROTEIN TUAE"/>
    <property type="match status" value="1"/>
</dbReference>
<dbReference type="Pfam" id="PF04932">
    <property type="entry name" value="Wzy_C"/>
    <property type="match status" value="1"/>
</dbReference>
<feature type="transmembrane region" description="Helical" evidence="5">
    <location>
        <begin position="317"/>
        <end position="340"/>
    </location>
</feature>
<feature type="transmembrane region" description="Helical" evidence="5">
    <location>
        <begin position="66"/>
        <end position="86"/>
    </location>
</feature>
<proteinExistence type="predicted"/>
<evidence type="ECO:0000256" key="4">
    <source>
        <dbReference type="ARBA" id="ARBA00023136"/>
    </source>
</evidence>
<evidence type="ECO:0000313" key="7">
    <source>
        <dbReference type="EMBL" id="NYT47417.1"/>
    </source>
</evidence>
<keyword evidence="4 5" id="KW-0472">Membrane</keyword>
<name>A0A7Z0MQB4_9GAMM</name>
<feature type="transmembrane region" description="Helical" evidence="5">
    <location>
        <begin position="179"/>
        <end position="197"/>
    </location>
</feature>
<feature type="transmembrane region" description="Helical" evidence="5">
    <location>
        <begin position="152"/>
        <end position="172"/>
    </location>
</feature>
<gene>
    <name evidence="7" type="ORF">H0A75_07440</name>
</gene>
<keyword evidence="3 5" id="KW-1133">Transmembrane helix</keyword>
<dbReference type="GO" id="GO:0016874">
    <property type="term" value="F:ligase activity"/>
    <property type="evidence" value="ECO:0007669"/>
    <property type="project" value="UniProtKB-KW"/>
</dbReference>
<dbReference type="PANTHER" id="PTHR37422:SF13">
    <property type="entry name" value="LIPOPOLYSACCHARIDE BIOSYNTHESIS PROTEIN PA4999-RELATED"/>
    <property type="match status" value="1"/>
</dbReference>
<keyword evidence="7" id="KW-0436">Ligase</keyword>
<keyword evidence="2 5" id="KW-0812">Transmembrane</keyword>
<feature type="non-terminal residue" evidence="7">
    <location>
        <position position="532"/>
    </location>
</feature>
<evidence type="ECO:0000313" key="8">
    <source>
        <dbReference type="Proteomes" id="UP000537890"/>
    </source>
</evidence>
<protein>
    <submittedName>
        <fullName evidence="7">O-antigen ligase family protein</fullName>
    </submittedName>
</protein>
<feature type="domain" description="O-antigen ligase-related" evidence="6">
    <location>
        <begin position="187"/>
        <end position="333"/>
    </location>
</feature>
<dbReference type="GO" id="GO:0016020">
    <property type="term" value="C:membrane"/>
    <property type="evidence" value="ECO:0007669"/>
    <property type="project" value="UniProtKB-SubCell"/>
</dbReference>
<dbReference type="EMBL" id="JACCHS010000146">
    <property type="protein sequence ID" value="NYT47417.1"/>
    <property type="molecule type" value="Genomic_DNA"/>
</dbReference>
<evidence type="ECO:0000256" key="3">
    <source>
        <dbReference type="ARBA" id="ARBA00022989"/>
    </source>
</evidence>
<dbReference type="Proteomes" id="UP000537890">
    <property type="component" value="Unassembled WGS sequence"/>
</dbReference>
<evidence type="ECO:0000256" key="1">
    <source>
        <dbReference type="ARBA" id="ARBA00004141"/>
    </source>
</evidence>
<evidence type="ECO:0000256" key="2">
    <source>
        <dbReference type="ARBA" id="ARBA00022692"/>
    </source>
</evidence>
<organism evidence="7 8">
    <name type="scientific">Candidatus Methanofishera endochildressiae</name>
    <dbReference type="NCBI Taxonomy" id="2738884"/>
    <lineage>
        <taxon>Bacteria</taxon>
        <taxon>Pseudomonadati</taxon>
        <taxon>Pseudomonadota</taxon>
        <taxon>Gammaproteobacteria</taxon>
        <taxon>Candidatus Methanofishera</taxon>
    </lineage>
</organism>
<feature type="transmembrane region" description="Helical" evidence="5">
    <location>
        <begin position="422"/>
        <end position="446"/>
    </location>
</feature>
<comment type="caution">
    <text evidence="7">The sequence shown here is derived from an EMBL/GenBank/DDBJ whole genome shotgun (WGS) entry which is preliminary data.</text>
</comment>
<feature type="transmembrane region" description="Helical" evidence="5">
    <location>
        <begin position="361"/>
        <end position="382"/>
    </location>
</feature>
<accession>A0A7Z0MQB4</accession>
<feature type="transmembrane region" description="Helical" evidence="5">
    <location>
        <begin position="33"/>
        <end position="51"/>
    </location>
</feature>
<comment type="subcellular location">
    <subcellularLocation>
        <location evidence="1">Membrane</location>
        <topology evidence="1">Multi-pass membrane protein</topology>
    </subcellularLocation>
</comment>
<feature type="transmembrane region" description="Helical" evidence="5">
    <location>
        <begin position="203"/>
        <end position="219"/>
    </location>
</feature>
<dbReference type="AlphaFoldDB" id="A0A7Z0MQB4"/>
<dbReference type="InterPro" id="IPR051533">
    <property type="entry name" value="WaaL-like"/>
</dbReference>
<feature type="transmembrane region" description="Helical" evidence="5">
    <location>
        <begin position="122"/>
        <end position="140"/>
    </location>
</feature>
<reference evidence="7 8" key="1">
    <citation type="submission" date="2020-05" db="EMBL/GenBank/DDBJ databases">
        <title>Horizontal transmission and recombination maintain forever young bacterial symbiont genomes.</title>
        <authorList>
            <person name="Russell S.L."/>
            <person name="Pepper-Tunick E."/>
            <person name="Svedberg J."/>
            <person name="Byrne A."/>
            <person name="Ruelas Castillo J."/>
            <person name="Vollmers C."/>
            <person name="Beinart R.A."/>
            <person name="Corbett-Detig R."/>
        </authorList>
    </citation>
    <scope>NUCLEOTIDE SEQUENCE [LARGE SCALE GENOMIC DNA]</scope>
    <source>
        <strain evidence="7">4727-3</strain>
    </source>
</reference>
<evidence type="ECO:0000256" key="5">
    <source>
        <dbReference type="SAM" id="Phobius"/>
    </source>
</evidence>